<proteinExistence type="predicted"/>
<name>A0A3B4TL68_SERDU</name>
<reference evidence="2" key="2">
    <citation type="submission" date="2025-09" db="UniProtKB">
        <authorList>
            <consortium name="Ensembl"/>
        </authorList>
    </citation>
    <scope>IDENTIFICATION</scope>
</reference>
<keyword evidence="3" id="KW-1185">Reference proteome</keyword>
<reference evidence="2" key="1">
    <citation type="submission" date="2025-08" db="UniProtKB">
        <authorList>
            <consortium name="Ensembl"/>
        </authorList>
    </citation>
    <scope>IDENTIFICATION</scope>
</reference>
<dbReference type="GeneTree" id="ENSGT00980000203008"/>
<sequence length="83" mass="8324">MCGNLNISSIGKGLSSKRFNISSIPFFPETPLGTPGNPLNPDMPFSPGGASTPGNPLGIPFNPIGPGGPESPSVPLSPVIPGE</sequence>
<dbReference type="AlphaFoldDB" id="A0A3B4TL68"/>
<organism evidence="2 3">
    <name type="scientific">Seriola dumerili</name>
    <name type="common">Greater amberjack</name>
    <name type="synonym">Caranx dumerili</name>
    <dbReference type="NCBI Taxonomy" id="41447"/>
    <lineage>
        <taxon>Eukaryota</taxon>
        <taxon>Metazoa</taxon>
        <taxon>Chordata</taxon>
        <taxon>Craniata</taxon>
        <taxon>Vertebrata</taxon>
        <taxon>Euteleostomi</taxon>
        <taxon>Actinopterygii</taxon>
        <taxon>Neopterygii</taxon>
        <taxon>Teleostei</taxon>
        <taxon>Neoteleostei</taxon>
        <taxon>Acanthomorphata</taxon>
        <taxon>Carangaria</taxon>
        <taxon>Carangiformes</taxon>
        <taxon>Carangidae</taxon>
        <taxon>Seriola</taxon>
    </lineage>
</organism>
<evidence type="ECO:0000256" key="1">
    <source>
        <dbReference type="SAM" id="MobiDB-lite"/>
    </source>
</evidence>
<evidence type="ECO:0000313" key="3">
    <source>
        <dbReference type="Proteomes" id="UP000261420"/>
    </source>
</evidence>
<dbReference type="Ensembl" id="ENSSDUT00000007112.1">
    <property type="protein sequence ID" value="ENSSDUP00000006981.1"/>
    <property type="gene ID" value="ENSSDUG00000005138.1"/>
</dbReference>
<feature type="compositionally biased region" description="Low complexity" evidence="1">
    <location>
        <begin position="53"/>
        <end position="64"/>
    </location>
</feature>
<feature type="region of interest" description="Disordered" evidence="1">
    <location>
        <begin position="32"/>
        <end position="83"/>
    </location>
</feature>
<accession>A0A3B4TL68</accession>
<evidence type="ECO:0000313" key="2">
    <source>
        <dbReference type="Ensembl" id="ENSSDUP00000006981.1"/>
    </source>
</evidence>
<dbReference type="Proteomes" id="UP000261420">
    <property type="component" value="Unplaced"/>
</dbReference>
<protein>
    <submittedName>
        <fullName evidence="2">Uncharacterized protein</fullName>
    </submittedName>
</protein>